<evidence type="ECO:0000313" key="1">
    <source>
        <dbReference type="EMBL" id="KAI3895624.1"/>
    </source>
</evidence>
<dbReference type="EMBL" id="JAJJMB010011896">
    <property type="protein sequence ID" value="KAI3895624.1"/>
    <property type="molecule type" value="Genomic_DNA"/>
</dbReference>
<accession>A0AAD4SCS1</accession>
<keyword evidence="2" id="KW-1185">Reference proteome</keyword>
<proteinExistence type="predicted"/>
<comment type="caution">
    <text evidence="1">The sequence shown here is derived from an EMBL/GenBank/DDBJ whole genome shotgun (WGS) entry which is preliminary data.</text>
</comment>
<dbReference type="Proteomes" id="UP001202328">
    <property type="component" value="Unassembled WGS sequence"/>
</dbReference>
<dbReference type="AlphaFoldDB" id="A0AAD4SCS1"/>
<sequence>MPEFLMHIILILTDMLSLIGFRDLVQNQLTGDIPRLIYWDEVLQYLCLTGNSLTGTYLLICVIDRTLVFKLKHLRLHHMNTLRNKAAAMKSNPIGAAADFDEDGKLNLSSWKEQS</sequence>
<evidence type="ECO:0000313" key="2">
    <source>
        <dbReference type="Proteomes" id="UP001202328"/>
    </source>
</evidence>
<name>A0AAD4SCS1_9MAGN</name>
<reference evidence="1" key="1">
    <citation type="submission" date="2022-04" db="EMBL/GenBank/DDBJ databases">
        <title>A functionally conserved STORR gene fusion in Papaver species that diverged 16.8 million years ago.</title>
        <authorList>
            <person name="Catania T."/>
        </authorList>
    </citation>
    <scope>NUCLEOTIDE SEQUENCE</scope>
    <source>
        <strain evidence="1">S-188037</strain>
    </source>
</reference>
<protein>
    <submittedName>
        <fullName evidence="1">Uncharacterized protein</fullName>
    </submittedName>
</protein>
<organism evidence="1 2">
    <name type="scientific">Papaver atlanticum</name>
    <dbReference type="NCBI Taxonomy" id="357466"/>
    <lineage>
        <taxon>Eukaryota</taxon>
        <taxon>Viridiplantae</taxon>
        <taxon>Streptophyta</taxon>
        <taxon>Embryophyta</taxon>
        <taxon>Tracheophyta</taxon>
        <taxon>Spermatophyta</taxon>
        <taxon>Magnoliopsida</taxon>
        <taxon>Ranunculales</taxon>
        <taxon>Papaveraceae</taxon>
        <taxon>Papaveroideae</taxon>
        <taxon>Papaver</taxon>
    </lineage>
</organism>
<gene>
    <name evidence="1" type="ORF">MKW98_025415</name>
</gene>